<accession>A0ABZ1C1K3</accession>
<proteinExistence type="predicted"/>
<evidence type="ECO:0000256" key="4">
    <source>
        <dbReference type="ARBA" id="ARBA00023136"/>
    </source>
</evidence>
<dbReference type="InterPro" id="IPR007016">
    <property type="entry name" value="O-antigen_ligase-rel_domated"/>
</dbReference>
<feature type="transmembrane region" description="Helical" evidence="5">
    <location>
        <begin position="361"/>
        <end position="379"/>
    </location>
</feature>
<reference evidence="7 8" key="1">
    <citation type="journal article" date="2024" name="Front. Microbiol.">
        <title>Novel thermophilic genera Geochorda gen. nov. and Carboxydochorda gen. nov. from the deep terrestrial subsurface reveal the ecophysiological diversity in the class Limnochordia.</title>
        <authorList>
            <person name="Karnachuk O.V."/>
            <person name="Lukina A.P."/>
            <person name="Avakyan M.R."/>
            <person name="Kadnikov V.V."/>
            <person name="Begmatov S."/>
            <person name="Beletsky A.V."/>
            <person name="Vlasova K.G."/>
            <person name="Novikov A.A."/>
            <person name="Shcherbakova V.A."/>
            <person name="Mardanov A.V."/>
            <person name="Ravin N.V."/>
        </authorList>
    </citation>
    <scope>NUCLEOTIDE SEQUENCE [LARGE SCALE GENOMIC DNA]</scope>
    <source>
        <strain evidence="7 8">L945</strain>
    </source>
</reference>
<protein>
    <submittedName>
        <fullName evidence="7">O-antigen ligase family protein</fullName>
    </submittedName>
</protein>
<feature type="transmembrane region" description="Helical" evidence="5">
    <location>
        <begin position="203"/>
        <end position="222"/>
    </location>
</feature>
<comment type="subcellular location">
    <subcellularLocation>
        <location evidence="1">Membrane</location>
        <topology evidence="1">Multi-pass membrane protein</topology>
    </subcellularLocation>
</comment>
<keyword evidence="7" id="KW-0436">Ligase</keyword>
<dbReference type="PANTHER" id="PTHR37422:SF21">
    <property type="entry name" value="EXOQ-LIKE PROTEIN"/>
    <property type="match status" value="1"/>
</dbReference>
<feature type="domain" description="O-antigen ligase-related" evidence="6">
    <location>
        <begin position="209"/>
        <end position="332"/>
    </location>
</feature>
<keyword evidence="2 5" id="KW-0812">Transmembrane</keyword>
<keyword evidence="4 5" id="KW-0472">Membrane</keyword>
<dbReference type="RefSeq" id="WP_324718100.1">
    <property type="nucleotide sequence ID" value="NZ_CP141615.1"/>
</dbReference>
<organism evidence="7 8">
    <name type="scientific">Carboxydichorda subterranea</name>
    <dbReference type="NCBI Taxonomy" id="3109565"/>
    <lineage>
        <taxon>Bacteria</taxon>
        <taxon>Bacillati</taxon>
        <taxon>Bacillota</taxon>
        <taxon>Limnochordia</taxon>
        <taxon>Limnochordales</taxon>
        <taxon>Geochordaceae</taxon>
        <taxon>Carboxydichorda</taxon>
    </lineage>
</organism>
<evidence type="ECO:0000256" key="1">
    <source>
        <dbReference type="ARBA" id="ARBA00004141"/>
    </source>
</evidence>
<evidence type="ECO:0000313" key="8">
    <source>
        <dbReference type="Proteomes" id="UP001332192"/>
    </source>
</evidence>
<dbReference type="GO" id="GO:0016874">
    <property type="term" value="F:ligase activity"/>
    <property type="evidence" value="ECO:0007669"/>
    <property type="project" value="UniProtKB-KW"/>
</dbReference>
<feature type="transmembrane region" description="Helical" evidence="5">
    <location>
        <begin position="53"/>
        <end position="70"/>
    </location>
</feature>
<dbReference type="PANTHER" id="PTHR37422">
    <property type="entry name" value="TEICHURONIC ACID BIOSYNTHESIS PROTEIN TUAE"/>
    <property type="match status" value="1"/>
</dbReference>
<dbReference type="Proteomes" id="UP001332192">
    <property type="component" value="Chromosome"/>
</dbReference>
<feature type="transmembrane region" description="Helical" evidence="5">
    <location>
        <begin position="28"/>
        <end position="47"/>
    </location>
</feature>
<evidence type="ECO:0000259" key="6">
    <source>
        <dbReference type="Pfam" id="PF04932"/>
    </source>
</evidence>
<evidence type="ECO:0000256" key="5">
    <source>
        <dbReference type="SAM" id="Phobius"/>
    </source>
</evidence>
<keyword evidence="3 5" id="KW-1133">Transmembrane helix</keyword>
<name>A0ABZ1C1K3_9FIRM</name>
<evidence type="ECO:0000256" key="2">
    <source>
        <dbReference type="ARBA" id="ARBA00022692"/>
    </source>
</evidence>
<evidence type="ECO:0000313" key="7">
    <source>
        <dbReference type="EMBL" id="WRP18829.1"/>
    </source>
</evidence>
<feature type="transmembrane region" description="Helical" evidence="5">
    <location>
        <begin position="140"/>
        <end position="157"/>
    </location>
</feature>
<dbReference type="InterPro" id="IPR051533">
    <property type="entry name" value="WaaL-like"/>
</dbReference>
<feature type="transmembrane region" description="Helical" evidence="5">
    <location>
        <begin position="79"/>
        <end position="100"/>
    </location>
</feature>
<evidence type="ECO:0000256" key="3">
    <source>
        <dbReference type="ARBA" id="ARBA00022989"/>
    </source>
</evidence>
<feature type="transmembrane region" description="Helical" evidence="5">
    <location>
        <begin position="320"/>
        <end position="340"/>
    </location>
</feature>
<dbReference type="EMBL" id="CP141615">
    <property type="protein sequence ID" value="WRP18829.1"/>
    <property type="molecule type" value="Genomic_DNA"/>
</dbReference>
<dbReference type="Pfam" id="PF04932">
    <property type="entry name" value="Wzy_C"/>
    <property type="match status" value="1"/>
</dbReference>
<gene>
    <name evidence="7" type="ORF">U7230_07505</name>
</gene>
<feature type="transmembrane region" description="Helical" evidence="5">
    <location>
        <begin position="385"/>
        <end position="404"/>
    </location>
</feature>
<feature type="transmembrane region" description="Helical" evidence="5">
    <location>
        <begin position="112"/>
        <end position="128"/>
    </location>
</feature>
<feature type="transmembrane region" description="Helical" evidence="5">
    <location>
        <begin position="243"/>
        <end position="261"/>
    </location>
</feature>
<keyword evidence="8" id="KW-1185">Reference proteome</keyword>
<sequence length="421" mass="45234">MVPAYAPAVNPERLPGALIQAHRSIASLLLSAGMLTSPLALTGYQIAVGLWRIDVYEIFIGLSLVAIALYPRIRIKSPVLISGATLYMIALANTLLAISSQGGFSGVDITPVMKWTLSLLPLYLGYNVASPTAFVRLRRLLPLATSIAGLVVLWNAVSTGGSFTAFNRSEGFRLHAEPVSPNETGELLALVSLLLIASSDVPLGIRIAGLLINGGLLVLTFSRESLVTLSLGLVVMGMLNRRQAFYVILMALALPYAWPWLWNEVASQPDITNGRLLVWRSAFDAVGERPFFFLVRGLGYGQAPPIQGGNPWAHNMLLEALMVGGVPALITLIAFLAGIGHGLWKSASGQKGEQSSLRCEAARALLSFFLAYVITGAVADHLWTFWIVNTAFLGLIGMVLRMSAESRHGKARTAIYGIGDR</sequence>